<dbReference type="Proteomes" id="UP000294325">
    <property type="component" value="Chromosome"/>
</dbReference>
<sequence length="69" mass="7641">MTRHAVKPSLEARHRLTTPGFPAWDGRSPVYVGPPNPRSRLTLAADSLVTLTPSPMKFHLNGNRYITMG</sequence>
<keyword evidence="2" id="KW-1185">Reference proteome</keyword>
<reference evidence="1 2" key="1">
    <citation type="submission" date="2019-03" db="EMBL/GenBank/DDBJ databases">
        <title>The genome sequence of Nitrosococcus wardiae strain D1FHST reveals the archetypal metabolic capacity of ammonia-oxidizing Gammaproteobacteria.</title>
        <authorList>
            <person name="Wang L."/>
            <person name="Lim C.K."/>
            <person name="Hanson T.E."/>
            <person name="Dang H."/>
            <person name="Klotz M.G."/>
        </authorList>
    </citation>
    <scope>NUCLEOTIDE SEQUENCE [LARGE SCALE GENOMIC DNA]</scope>
    <source>
        <strain evidence="1 2">D1FHS</strain>
    </source>
</reference>
<proteinExistence type="predicted"/>
<dbReference type="RefSeq" id="WP_134356680.1">
    <property type="nucleotide sequence ID" value="NZ_CP038033.1"/>
</dbReference>
<organism evidence="1 2">
    <name type="scientific">Nitrosococcus wardiae</name>
    <dbReference type="NCBI Taxonomy" id="1814290"/>
    <lineage>
        <taxon>Bacteria</taxon>
        <taxon>Pseudomonadati</taxon>
        <taxon>Pseudomonadota</taxon>
        <taxon>Gammaproteobacteria</taxon>
        <taxon>Chromatiales</taxon>
        <taxon>Chromatiaceae</taxon>
        <taxon>Nitrosococcus</taxon>
    </lineage>
</organism>
<dbReference type="EMBL" id="CP038033">
    <property type="protein sequence ID" value="QBQ53668.1"/>
    <property type="molecule type" value="Genomic_DNA"/>
</dbReference>
<dbReference type="AlphaFoldDB" id="A0A4P7BUP1"/>
<accession>A0A4P7BUP1</accession>
<evidence type="ECO:0000313" key="2">
    <source>
        <dbReference type="Proteomes" id="UP000294325"/>
    </source>
</evidence>
<protein>
    <submittedName>
        <fullName evidence="1">Uncharacterized protein</fullName>
    </submittedName>
</protein>
<dbReference type="KEGG" id="nwr:E3U44_03440"/>
<name>A0A4P7BUP1_9GAMM</name>
<gene>
    <name evidence="1" type="ORF">E3U44_03440</name>
</gene>
<evidence type="ECO:0000313" key="1">
    <source>
        <dbReference type="EMBL" id="QBQ53668.1"/>
    </source>
</evidence>